<dbReference type="EMBL" id="VSWD01000007">
    <property type="protein sequence ID" value="KAK3098630.1"/>
    <property type="molecule type" value="Genomic_DNA"/>
</dbReference>
<protein>
    <recommendedName>
        <fullName evidence="11">Kielin/chordin-like protein</fullName>
    </recommendedName>
</protein>
<feature type="domain" description="VWFC" evidence="7">
    <location>
        <begin position="295"/>
        <end position="355"/>
    </location>
</feature>
<dbReference type="GO" id="GO:0005576">
    <property type="term" value="C:extracellular region"/>
    <property type="evidence" value="ECO:0007669"/>
    <property type="project" value="UniProtKB-SubCell"/>
</dbReference>
<evidence type="ECO:0000256" key="3">
    <source>
        <dbReference type="ARBA" id="ARBA00022729"/>
    </source>
</evidence>
<proteinExistence type="predicted"/>
<accession>A0AA88Y514</accession>
<dbReference type="SUPFAM" id="SSF57603">
    <property type="entry name" value="FnI-like domain"/>
    <property type="match status" value="4"/>
</dbReference>
<evidence type="ECO:0000259" key="8">
    <source>
        <dbReference type="PROSITE" id="PS51233"/>
    </source>
</evidence>
<dbReference type="Pfam" id="PF23334">
    <property type="entry name" value="VWC2L_2nd"/>
    <property type="match status" value="1"/>
</dbReference>
<dbReference type="InterPro" id="IPR052424">
    <property type="entry name" value="Kielin_Chordin-BMP_Reg"/>
</dbReference>
<dbReference type="PANTHER" id="PTHR46698:SF6">
    <property type="entry name" value="KIELIN_CHORDIN-LIKE PROTEIN"/>
    <property type="match status" value="1"/>
</dbReference>
<dbReference type="InterPro" id="IPR014853">
    <property type="entry name" value="VWF/SSPO/ZAN-like_Cys-rich_dom"/>
</dbReference>
<dbReference type="Gene3D" id="6.20.200.20">
    <property type="match status" value="5"/>
</dbReference>
<name>A0AA88Y514_PINIB</name>
<dbReference type="SMART" id="SM00216">
    <property type="entry name" value="VWD"/>
    <property type="match status" value="1"/>
</dbReference>
<dbReference type="Pfam" id="PF01826">
    <property type="entry name" value="TIL"/>
    <property type="match status" value="1"/>
</dbReference>
<keyword evidence="3" id="KW-0732">Signal</keyword>
<feature type="domain" description="VWFC" evidence="7">
    <location>
        <begin position="100"/>
        <end position="163"/>
    </location>
</feature>
<dbReference type="Proteomes" id="UP001186944">
    <property type="component" value="Unassembled WGS sequence"/>
</dbReference>
<dbReference type="CDD" id="cd19941">
    <property type="entry name" value="TIL"/>
    <property type="match status" value="1"/>
</dbReference>
<dbReference type="InterPro" id="IPR002919">
    <property type="entry name" value="TIL_dom"/>
</dbReference>
<comment type="caution">
    <text evidence="9">The sequence shown here is derived from an EMBL/GenBank/DDBJ whole genome shotgun (WGS) entry which is preliminary data.</text>
</comment>
<comment type="subcellular location">
    <subcellularLocation>
        <location evidence="1">Secreted</location>
    </subcellularLocation>
</comment>
<dbReference type="InterPro" id="IPR036084">
    <property type="entry name" value="Ser_inhib-like_sf"/>
</dbReference>
<dbReference type="Pfam" id="PF00093">
    <property type="entry name" value="VWC"/>
    <property type="match status" value="3"/>
</dbReference>
<dbReference type="SUPFAM" id="SSF57567">
    <property type="entry name" value="Serine protease inhibitors"/>
    <property type="match status" value="1"/>
</dbReference>
<keyword evidence="5" id="KW-1015">Disulfide bond</keyword>
<dbReference type="AlphaFoldDB" id="A0AA88Y514"/>
<evidence type="ECO:0000259" key="7">
    <source>
        <dbReference type="PROSITE" id="PS50184"/>
    </source>
</evidence>
<keyword evidence="10" id="KW-1185">Reference proteome</keyword>
<keyword evidence="4" id="KW-0677">Repeat</keyword>
<dbReference type="Pfam" id="PF08742">
    <property type="entry name" value="C8"/>
    <property type="match status" value="1"/>
</dbReference>
<dbReference type="SMART" id="SM00832">
    <property type="entry name" value="C8"/>
    <property type="match status" value="1"/>
</dbReference>
<evidence type="ECO:0000256" key="2">
    <source>
        <dbReference type="ARBA" id="ARBA00022525"/>
    </source>
</evidence>
<feature type="domain" description="VWFC" evidence="7">
    <location>
        <begin position="226"/>
        <end position="290"/>
    </location>
</feature>
<dbReference type="PROSITE" id="PS01208">
    <property type="entry name" value="VWFC_1"/>
    <property type="match status" value="4"/>
</dbReference>
<evidence type="ECO:0000256" key="5">
    <source>
        <dbReference type="ARBA" id="ARBA00023157"/>
    </source>
</evidence>
<feature type="region of interest" description="Disordered" evidence="6">
    <location>
        <begin position="1"/>
        <end position="41"/>
    </location>
</feature>
<dbReference type="Gene3D" id="2.10.25.10">
    <property type="entry name" value="Laminin"/>
    <property type="match status" value="1"/>
</dbReference>
<dbReference type="GO" id="GO:0030513">
    <property type="term" value="P:positive regulation of BMP signaling pathway"/>
    <property type="evidence" value="ECO:0007669"/>
    <property type="project" value="TreeGrafter"/>
</dbReference>
<dbReference type="PANTHER" id="PTHR46698">
    <property type="entry name" value="CROSSVEINLESS 2"/>
    <property type="match status" value="1"/>
</dbReference>
<sequence length="696" mass="75836">MVKGRGRAEGGKGDKGEAGREKKGTGEGRKGGGRGREGREEEGCTFNGRQYVDGSEVISEEDPCLVCMCNAGTMTCMEMRCLATCDNPVTFPGQCCPICPTCRHRGRTYQDGDVFSPTGDPCDVCTCLEGTLRCRHQTCPELASCPQDMLQSPPPGECCPTCRGGSLNCTQRDVGTVIKPDVKDPCFYCECKGSNHWLCKAQGCPRLNCPPAVQKITPGECCPTCPVCHDMDTDLYYEEGDVWSDDNNPCKSCQCQQGRIVCRLFQCPPLRCSSRERMVTPPGQCCSICEPLPQIECFYQGIRRQPGERFKPDDCTTCDCLGGEVKCSTETCPPISCGVDEVPSAPPGACCPVCIAKPGTCIVFGDPHYQSFDGTMIHMQGSCKYIMTKDCENNDFTVEVQHDDRGMFGLVSWAQNFTVRLGGTQIDLLQQQIVQVDGRSVSLPYAEQGFSVERNRDTLLLNTAIGVQVTWNGDSNAEVSVPGTYKGKTCGLCGNFNAFPQDDLRTRSGVITNSPSVFGNSWKAPIQNNDSCADSVDIDPCVKAGYRARKAASAKCAVLTTSKFSPCHRVVAPDTFFASCVYDMCVCMDNSTCLCEILSSYAKECAKNGVQLRWREPGLCDFPCDTFKGFVFDECGPVCPRTCKNLYTPPENMEARCFKPCIASCQCPADKVLHNGECIPTSRCSTKQRGDITVNG</sequence>
<reference evidence="9" key="1">
    <citation type="submission" date="2019-08" db="EMBL/GenBank/DDBJ databases">
        <title>The improved chromosome-level genome for the pearl oyster Pinctada fucata martensii using PacBio sequencing and Hi-C.</title>
        <authorList>
            <person name="Zheng Z."/>
        </authorList>
    </citation>
    <scope>NUCLEOTIDE SEQUENCE</scope>
    <source>
        <strain evidence="9">ZZ-2019</strain>
        <tissue evidence="9">Adductor muscle</tissue>
    </source>
</reference>
<evidence type="ECO:0000256" key="4">
    <source>
        <dbReference type="ARBA" id="ARBA00022737"/>
    </source>
</evidence>
<gene>
    <name evidence="9" type="ORF">FSP39_021386</name>
</gene>
<dbReference type="InterPro" id="IPR001846">
    <property type="entry name" value="VWF_type-D"/>
</dbReference>
<evidence type="ECO:0000313" key="10">
    <source>
        <dbReference type="Proteomes" id="UP001186944"/>
    </source>
</evidence>
<evidence type="ECO:0000313" key="9">
    <source>
        <dbReference type="EMBL" id="KAK3098630.1"/>
    </source>
</evidence>
<feature type="domain" description="VWFC" evidence="7">
    <location>
        <begin position="42"/>
        <end position="100"/>
    </location>
</feature>
<feature type="domain" description="VWFC" evidence="7">
    <location>
        <begin position="160"/>
        <end position="226"/>
    </location>
</feature>
<evidence type="ECO:0000256" key="6">
    <source>
        <dbReference type="SAM" id="MobiDB-lite"/>
    </source>
</evidence>
<dbReference type="PROSITE" id="PS50184">
    <property type="entry name" value="VWFC_2"/>
    <property type="match status" value="5"/>
</dbReference>
<evidence type="ECO:0008006" key="11">
    <source>
        <dbReference type="Google" id="ProtNLM"/>
    </source>
</evidence>
<dbReference type="PROSITE" id="PS51233">
    <property type="entry name" value="VWFD"/>
    <property type="match status" value="1"/>
</dbReference>
<feature type="domain" description="VWFD" evidence="8">
    <location>
        <begin position="359"/>
        <end position="533"/>
    </location>
</feature>
<dbReference type="InterPro" id="IPR001007">
    <property type="entry name" value="VWF_dom"/>
</dbReference>
<dbReference type="Pfam" id="PF00094">
    <property type="entry name" value="VWD"/>
    <property type="match status" value="1"/>
</dbReference>
<evidence type="ECO:0000256" key="1">
    <source>
        <dbReference type="ARBA" id="ARBA00004613"/>
    </source>
</evidence>
<dbReference type="SMART" id="SM00214">
    <property type="entry name" value="VWC"/>
    <property type="match status" value="5"/>
</dbReference>
<organism evidence="9 10">
    <name type="scientific">Pinctada imbricata</name>
    <name type="common">Atlantic pearl-oyster</name>
    <name type="synonym">Pinctada martensii</name>
    <dbReference type="NCBI Taxonomy" id="66713"/>
    <lineage>
        <taxon>Eukaryota</taxon>
        <taxon>Metazoa</taxon>
        <taxon>Spiralia</taxon>
        <taxon>Lophotrochozoa</taxon>
        <taxon>Mollusca</taxon>
        <taxon>Bivalvia</taxon>
        <taxon>Autobranchia</taxon>
        <taxon>Pteriomorphia</taxon>
        <taxon>Pterioida</taxon>
        <taxon>Pterioidea</taxon>
        <taxon>Pteriidae</taxon>
        <taxon>Pinctada</taxon>
    </lineage>
</organism>
<keyword evidence="2" id="KW-0964">Secreted</keyword>